<dbReference type="PANTHER" id="PTHR11145">
    <property type="entry name" value="BTB/POZ DOMAIN-CONTAINING ADAPTER FOR CUL3-MEDIATED RHOA DEGRADATION PROTEIN FAMILY MEMBER"/>
    <property type="match status" value="1"/>
</dbReference>
<dbReference type="GO" id="GO:0051260">
    <property type="term" value="P:protein homooligomerization"/>
    <property type="evidence" value="ECO:0007669"/>
    <property type="project" value="InterPro"/>
</dbReference>
<dbReference type="InterPro" id="IPR011333">
    <property type="entry name" value="SKP1/BTB/POZ_sf"/>
</dbReference>
<feature type="non-terminal residue" evidence="2">
    <location>
        <position position="1"/>
    </location>
</feature>
<sequence>SGQYDLREHQGATFIDRDPTHFRTLLNYLRTNTFIKPKSSEDCNELCL</sequence>
<accession>A0A8S3IE56</accession>
<protein>
    <recommendedName>
        <fullName evidence="1">Potassium channel tetramerisation-type BTB domain-containing protein</fullName>
    </recommendedName>
</protein>
<dbReference type="Proteomes" id="UP000676336">
    <property type="component" value="Unassembled WGS sequence"/>
</dbReference>
<dbReference type="PANTHER" id="PTHR11145:SF8">
    <property type="entry name" value="RE57120P"/>
    <property type="match status" value="1"/>
</dbReference>
<dbReference type="InterPro" id="IPR003131">
    <property type="entry name" value="T1-type_BTB"/>
</dbReference>
<dbReference type="Gene3D" id="3.30.710.10">
    <property type="entry name" value="Potassium Channel Kv1.1, Chain A"/>
    <property type="match status" value="1"/>
</dbReference>
<dbReference type="InterPro" id="IPR045068">
    <property type="entry name" value="BACURD1-3"/>
</dbReference>
<dbReference type="EMBL" id="CAJOBI010329308">
    <property type="protein sequence ID" value="CAF5196140.1"/>
    <property type="molecule type" value="Genomic_DNA"/>
</dbReference>
<proteinExistence type="predicted"/>
<evidence type="ECO:0000259" key="1">
    <source>
        <dbReference type="Pfam" id="PF02214"/>
    </source>
</evidence>
<dbReference type="AlphaFoldDB" id="A0A8S3IE56"/>
<gene>
    <name evidence="2" type="ORF">SMN809_LOCUS74051</name>
</gene>
<organism evidence="2 3">
    <name type="scientific">Rotaria magnacalcarata</name>
    <dbReference type="NCBI Taxonomy" id="392030"/>
    <lineage>
        <taxon>Eukaryota</taxon>
        <taxon>Metazoa</taxon>
        <taxon>Spiralia</taxon>
        <taxon>Gnathifera</taxon>
        <taxon>Rotifera</taxon>
        <taxon>Eurotatoria</taxon>
        <taxon>Bdelloidea</taxon>
        <taxon>Philodinida</taxon>
        <taxon>Philodinidae</taxon>
        <taxon>Rotaria</taxon>
    </lineage>
</organism>
<name>A0A8S3IE56_9BILA</name>
<evidence type="ECO:0000313" key="3">
    <source>
        <dbReference type="Proteomes" id="UP000676336"/>
    </source>
</evidence>
<comment type="caution">
    <text evidence="2">The sequence shown here is derived from an EMBL/GenBank/DDBJ whole genome shotgun (WGS) entry which is preliminary data.</text>
</comment>
<reference evidence="2" key="1">
    <citation type="submission" date="2021-02" db="EMBL/GenBank/DDBJ databases">
        <authorList>
            <person name="Nowell W R."/>
        </authorList>
    </citation>
    <scope>NUCLEOTIDE SEQUENCE</scope>
</reference>
<dbReference type="SUPFAM" id="SSF54695">
    <property type="entry name" value="POZ domain"/>
    <property type="match status" value="1"/>
</dbReference>
<feature type="domain" description="Potassium channel tetramerisation-type BTB" evidence="1">
    <location>
        <begin position="6"/>
        <end position="38"/>
    </location>
</feature>
<dbReference type="Pfam" id="PF02214">
    <property type="entry name" value="BTB_2"/>
    <property type="match status" value="1"/>
</dbReference>
<evidence type="ECO:0000313" key="2">
    <source>
        <dbReference type="EMBL" id="CAF5196140.1"/>
    </source>
</evidence>